<reference evidence="1 2" key="1">
    <citation type="submission" date="2024-07" db="EMBL/GenBank/DDBJ databases">
        <title>Section-level genome sequencing and comparative genomics of Aspergillus sections Usti and Cavernicolus.</title>
        <authorList>
            <consortium name="Lawrence Berkeley National Laboratory"/>
            <person name="Nybo J.L."/>
            <person name="Vesth T.C."/>
            <person name="Theobald S."/>
            <person name="Frisvad J.C."/>
            <person name="Larsen T.O."/>
            <person name="Kjaerboelling I."/>
            <person name="Rothschild-Mancinelli K."/>
            <person name="Lyhne E.K."/>
            <person name="Kogle M.E."/>
            <person name="Barry K."/>
            <person name="Clum A."/>
            <person name="Na H."/>
            <person name="Ledsgaard L."/>
            <person name="Lin J."/>
            <person name="Lipzen A."/>
            <person name="Kuo A."/>
            <person name="Riley R."/>
            <person name="Mondo S."/>
            <person name="Labutti K."/>
            <person name="Haridas S."/>
            <person name="Pangalinan J."/>
            <person name="Salamov A.A."/>
            <person name="Simmons B.A."/>
            <person name="Magnuson J.K."/>
            <person name="Chen J."/>
            <person name="Drula E."/>
            <person name="Henrissat B."/>
            <person name="Wiebenga A."/>
            <person name="Lubbers R.J."/>
            <person name="Gomes A.C."/>
            <person name="Makela M.R."/>
            <person name="Stajich J."/>
            <person name="Grigoriev I.V."/>
            <person name="Mortensen U.H."/>
            <person name="De Vries R.P."/>
            <person name="Baker S.E."/>
            <person name="Andersen M.R."/>
        </authorList>
    </citation>
    <scope>NUCLEOTIDE SEQUENCE [LARGE SCALE GENOMIC DNA]</scope>
    <source>
        <strain evidence="1 2">CBS 123904</strain>
    </source>
</reference>
<evidence type="ECO:0008006" key="3">
    <source>
        <dbReference type="Google" id="ProtNLM"/>
    </source>
</evidence>
<keyword evidence="2" id="KW-1185">Reference proteome</keyword>
<dbReference type="EMBL" id="JBFXLU010000446">
    <property type="protein sequence ID" value="KAL2826364.1"/>
    <property type="molecule type" value="Genomic_DNA"/>
</dbReference>
<dbReference type="Proteomes" id="UP001610446">
    <property type="component" value="Unassembled WGS sequence"/>
</dbReference>
<gene>
    <name evidence="1" type="ORF">BJY01DRAFT_229786</name>
</gene>
<organism evidence="1 2">
    <name type="scientific">Aspergillus pseudoustus</name>
    <dbReference type="NCBI Taxonomy" id="1810923"/>
    <lineage>
        <taxon>Eukaryota</taxon>
        <taxon>Fungi</taxon>
        <taxon>Dikarya</taxon>
        <taxon>Ascomycota</taxon>
        <taxon>Pezizomycotina</taxon>
        <taxon>Eurotiomycetes</taxon>
        <taxon>Eurotiomycetidae</taxon>
        <taxon>Eurotiales</taxon>
        <taxon>Aspergillaceae</taxon>
        <taxon>Aspergillus</taxon>
        <taxon>Aspergillus subgen. Nidulantes</taxon>
    </lineage>
</organism>
<sequence length="90" mass="10199">MPVLRPIRVSGFVLPRNFIWLLILSARVVRGSLKASARYAPRNQSAYFSCLSCVCGSRKVLHHQAYRYTSFVAFWPSSARDHGLCAKVKQ</sequence>
<comment type="caution">
    <text evidence="1">The sequence shown here is derived from an EMBL/GenBank/DDBJ whole genome shotgun (WGS) entry which is preliminary data.</text>
</comment>
<evidence type="ECO:0000313" key="1">
    <source>
        <dbReference type="EMBL" id="KAL2826364.1"/>
    </source>
</evidence>
<name>A0ABR4IGJ6_9EURO</name>
<protein>
    <recommendedName>
        <fullName evidence="3">Secreted protein</fullName>
    </recommendedName>
</protein>
<evidence type="ECO:0000313" key="2">
    <source>
        <dbReference type="Proteomes" id="UP001610446"/>
    </source>
</evidence>
<proteinExistence type="predicted"/>
<accession>A0ABR4IGJ6</accession>